<organism evidence="7 8">
    <name type="scientific">Phyllosticta citribraziliensis</name>
    <dbReference type="NCBI Taxonomy" id="989973"/>
    <lineage>
        <taxon>Eukaryota</taxon>
        <taxon>Fungi</taxon>
        <taxon>Dikarya</taxon>
        <taxon>Ascomycota</taxon>
        <taxon>Pezizomycotina</taxon>
        <taxon>Dothideomycetes</taxon>
        <taxon>Dothideomycetes incertae sedis</taxon>
        <taxon>Botryosphaeriales</taxon>
        <taxon>Phyllostictaceae</taxon>
        <taxon>Phyllosticta</taxon>
    </lineage>
</organism>
<dbReference type="PANTHER" id="PTHR24305:SF166">
    <property type="entry name" value="CYTOCHROME P450 12A4, MITOCHONDRIAL-RELATED"/>
    <property type="match status" value="1"/>
</dbReference>
<keyword evidence="5" id="KW-0560">Oxidoreductase</keyword>
<evidence type="ECO:0000256" key="3">
    <source>
        <dbReference type="ARBA" id="ARBA00022723"/>
    </source>
</evidence>
<keyword evidence="8" id="KW-1185">Reference proteome</keyword>
<keyword evidence="5" id="KW-0503">Monooxygenase</keyword>
<feature type="transmembrane region" description="Helical" evidence="6">
    <location>
        <begin position="6"/>
        <end position="24"/>
    </location>
</feature>
<comment type="caution">
    <text evidence="7">The sequence shown here is derived from an EMBL/GenBank/DDBJ whole genome shotgun (WGS) entry which is preliminary data.</text>
</comment>
<name>A0ABR1L5T3_9PEZI</name>
<comment type="cofactor">
    <cofactor evidence="1">
        <name>heme</name>
        <dbReference type="ChEBI" id="CHEBI:30413"/>
    </cofactor>
</comment>
<dbReference type="InterPro" id="IPR050121">
    <property type="entry name" value="Cytochrome_P450_monoxygenase"/>
</dbReference>
<evidence type="ECO:0000313" key="8">
    <source>
        <dbReference type="Proteomes" id="UP001360953"/>
    </source>
</evidence>
<dbReference type="RefSeq" id="XP_066650659.1">
    <property type="nucleotide sequence ID" value="XM_066797486.1"/>
</dbReference>
<dbReference type="InterPro" id="IPR017972">
    <property type="entry name" value="Cyt_P450_CS"/>
</dbReference>
<comment type="similarity">
    <text evidence="2 5">Belongs to the cytochrome P450 family.</text>
</comment>
<dbReference type="PRINTS" id="PR00385">
    <property type="entry name" value="P450"/>
</dbReference>
<protein>
    <submittedName>
        <fullName evidence="7">Cytochrome P450</fullName>
    </submittedName>
</protein>
<evidence type="ECO:0000256" key="4">
    <source>
        <dbReference type="ARBA" id="ARBA00023004"/>
    </source>
</evidence>
<evidence type="ECO:0000256" key="6">
    <source>
        <dbReference type="SAM" id="Phobius"/>
    </source>
</evidence>
<dbReference type="EMBL" id="JBBPEH010000013">
    <property type="protein sequence ID" value="KAK7530586.1"/>
    <property type="molecule type" value="Genomic_DNA"/>
</dbReference>
<dbReference type="Gene3D" id="1.10.630.10">
    <property type="entry name" value="Cytochrome P450"/>
    <property type="match status" value="1"/>
</dbReference>
<dbReference type="PRINTS" id="PR00463">
    <property type="entry name" value="EP450I"/>
</dbReference>
<sequence>MSSLFYTLLVPVLSYFLWNLIGIIKNIRKARAIGIPVVWSPVSPENPIWIICSKKVAPYIRRLPFGDWTDYSTIDWTWNDRENDFKVLRKYGKVFAHVMPGKLVIRTADPAMVHRVLSDRRAFVKSLADVTDMLDIYGPSVVSRDGNEWQRHRRITTRSFGESVHRIAWPEAVRQTEQMVELWSQDERGFRSTARDFPTLTLNVLMRAAYGVQYDFHDSSEKVPPKGHNRTYRDCLREVMDMRNIVLLNIVPSFIFSFPWAPRRLRSLQTSSRELEKYLIESVVACRETLKSSPDKSMNFMESLVQENQATTSKSGGLSDRELYGNLFVWTLGGHETTANTLLFALFLLAAFPMVQEWLFEELDGIELDYESFPRMKRSLAVMLETLRMFPTISPGSKATGDCPVPMQTMEGDTLIIPPHTSITPNLPALQVLPEVWGPDSLTWRPTRWLDTDDGQLRTPVEGSFEPWGDGSRVCPGKKFAQVEFVAVISCIFSRYKIEAVPEGEESAEDARERVWKAVNKTESGLTLKVENSERVAFKILERRAASGEANPMAGDHV</sequence>
<dbReference type="InterPro" id="IPR001128">
    <property type="entry name" value="Cyt_P450"/>
</dbReference>
<keyword evidence="6" id="KW-0812">Transmembrane</keyword>
<keyword evidence="6" id="KW-0472">Membrane</keyword>
<keyword evidence="4 5" id="KW-0408">Iron</keyword>
<keyword evidence="6" id="KW-1133">Transmembrane helix</keyword>
<dbReference type="SUPFAM" id="SSF48264">
    <property type="entry name" value="Cytochrome P450"/>
    <property type="match status" value="1"/>
</dbReference>
<evidence type="ECO:0000313" key="7">
    <source>
        <dbReference type="EMBL" id="KAK7530586.1"/>
    </source>
</evidence>
<proteinExistence type="inferred from homology"/>
<keyword evidence="3 5" id="KW-0479">Metal-binding</keyword>
<dbReference type="InterPro" id="IPR002401">
    <property type="entry name" value="Cyt_P450_E_grp-I"/>
</dbReference>
<keyword evidence="5" id="KW-0349">Heme</keyword>
<feature type="transmembrane region" description="Helical" evidence="6">
    <location>
        <begin position="245"/>
        <end position="262"/>
    </location>
</feature>
<evidence type="ECO:0000256" key="2">
    <source>
        <dbReference type="ARBA" id="ARBA00010617"/>
    </source>
</evidence>
<dbReference type="PANTHER" id="PTHR24305">
    <property type="entry name" value="CYTOCHROME P450"/>
    <property type="match status" value="1"/>
</dbReference>
<reference evidence="7 8" key="1">
    <citation type="submission" date="2024-04" db="EMBL/GenBank/DDBJ databases">
        <title>Phyllosticta paracitricarpa is synonymous to the EU quarantine fungus P. citricarpa based on phylogenomic analyses.</title>
        <authorList>
            <consortium name="Lawrence Berkeley National Laboratory"/>
            <person name="Van ingen-buijs V.A."/>
            <person name="Van westerhoven A.C."/>
            <person name="Haridas S."/>
            <person name="Skiadas P."/>
            <person name="Martin F."/>
            <person name="Groenewald J.Z."/>
            <person name="Crous P.W."/>
            <person name="Seidl M.F."/>
        </authorList>
    </citation>
    <scope>NUCLEOTIDE SEQUENCE [LARGE SCALE GENOMIC DNA]</scope>
    <source>
        <strain evidence="7 8">CPC 17464</strain>
    </source>
</reference>
<accession>A0ABR1L5T3</accession>
<evidence type="ECO:0000256" key="5">
    <source>
        <dbReference type="RuleBase" id="RU000461"/>
    </source>
</evidence>
<dbReference type="Pfam" id="PF00067">
    <property type="entry name" value="p450"/>
    <property type="match status" value="1"/>
</dbReference>
<dbReference type="PROSITE" id="PS00086">
    <property type="entry name" value="CYTOCHROME_P450"/>
    <property type="match status" value="1"/>
</dbReference>
<gene>
    <name evidence="7" type="ORF">J3D65DRAFT_560825</name>
</gene>
<evidence type="ECO:0000256" key="1">
    <source>
        <dbReference type="ARBA" id="ARBA00001971"/>
    </source>
</evidence>
<dbReference type="Proteomes" id="UP001360953">
    <property type="component" value="Unassembled WGS sequence"/>
</dbReference>
<dbReference type="GeneID" id="92030392"/>
<dbReference type="InterPro" id="IPR036396">
    <property type="entry name" value="Cyt_P450_sf"/>
</dbReference>